<dbReference type="RefSeq" id="WP_161815293.1">
    <property type="nucleotide sequence ID" value="NZ_BLJN01000006.1"/>
</dbReference>
<organism evidence="4 5">
    <name type="scientific">Steroidobacter agaridevorans</name>
    <dbReference type="NCBI Taxonomy" id="2695856"/>
    <lineage>
        <taxon>Bacteria</taxon>
        <taxon>Pseudomonadati</taxon>
        <taxon>Pseudomonadota</taxon>
        <taxon>Gammaproteobacteria</taxon>
        <taxon>Steroidobacterales</taxon>
        <taxon>Steroidobacteraceae</taxon>
        <taxon>Steroidobacter</taxon>
    </lineage>
</organism>
<evidence type="ECO:0000259" key="3">
    <source>
        <dbReference type="PROSITE" id="PS50968"/>
    </source>
</evidence>
<accession>A0A829YMH7</accession>
<dbReference type="InterPro" id="IPR003016">
    <property type="entry name" value="2-oxoA_DH_lipoyl-BS"/>
</dbReference>
<dbReference type="EMBL" id="BLJN01000006">
    <property type="protein sequence ID" value="GFE83706.1"/>
    <property type="molecule type" value="Genomic_DNA"/>
</dbReference>
<gene>
    <name evidence="4" type="ORF">GCM10011487_57060</name>
</gene>
<dbReference type="PROSITE" id="PS50968">
    <property type="entry name" value="BIOTINYL_LIPOYL"/>
    <property type="match status" value="1"/>
</dbReference>
<dbReference type="PROSITE" id="PS00189">
    <property type="entry name" value="LIPOYL"/>
    <property type="match status" value="1"/>
</dbReference>
<comment type="cofactor">
    <cofactor evidence="1">
        <name>(R)-lipoate</name>
        <dbReference type="ChEBI" id="CHEBI:83088"/>
    </cofactor>
</comment>
<dbReference type="InterPro" id="IPR011053">
    <property type="entry name" value="Single_hybrid_motif"/>
</dbReference>
<dbReference type="SUPFAM" id="SSF51230">
    <property type="entry name" value="Single hybrid motif"/>
    <property type="match status" value="1"/>
</dbReference>
<sequence length="79" mass="8474">MTTKLVLPKWGMGIDEGTVARWLKGEGERVLEGEPIVEIETAKATQEVQSPASGTLVKIIVAQGETAPVNTEIAVIEEE</sequence>
<dbReference type="PANTHER" id="PTHR23151">
    <property type="entry name" value="DIHYDROLIPOAMIDE ACETYL/SUCCINYL-TRANSFERASE-RELATED"/>
    <property type="match status" value="1"/>
</dbReference>
<evidence type="ECO:0000313" key="4">
    <source>
        <dbReference type="EMBL" id="GFE83706.1"/>
    </source>
</evidence>
<evidence type="ECO:0000313" key="5">
    <source>
        <dbReference type="Proteomes" id="UP000445000"/>
    </source>
</evidence>
<dbReference type="Gene3D" id="2.40.50.100">
    <property type="match status" value="1"/>
</dbReference>
<keyword evidence="2" id="KW-0450">Lipoyl</keyword>
<reference evidence="5" key="1">
    <citation type="submission" date="2020-01" db="EMBL/GenBank/DDBJ databases">
        <title>'Steroidobacter agaridevorans' sp. nov., agar-degrading bacteria isolated from rhizosphere soils.</title>
        <authorList>
            <person name="Ikenaga M."/>
            <person name="Kataoka M."/>
            <person name="Murouchi A."/>
            <person name="Katsuragi S."/>
            <person name="Sakai M."/>
        </authorList>
    </citation>
    <scope>NUCLEOTIDE SEQUENCE [LARGE SCALE GENOMIC DNA]</scope>
    <source>
        <strain evidence="5">YU21-B</strain>
    </source>
</reference>
<keyword evidence="5" id="KW-1185">Reference proteome</keyword>
<dbReference type="GO" id="GO:0045254">
    <property type="term" value="C:pyruvate dehydrogenase complex"/>
    <property type="evidence" value="ECO:0007669"/>
    <property type="project" value="InterPro"/>
</dbReference>
<dbReference type="GO" id="GO:0006086">
    <property type="term" value="P:pyruvate decarboxylation to acetyl-CoA"/>
    <property type="evidence" value="ECO:0007669"/>
    <property type="project" value="InterPro"/>
</dbReference>
<name>A0A829YMH7_9GAMM</name>
<feature type="domain" description="Lipoyl-binding" evidence="3">
    <location>
        <begin position="2"/>
        <end position="77"/>
    </location>
</feature>
<evidence type="ECO:0000256" key="2">
    <source>
        <dbReference type="ARBA" id="ARBA00022823"/>
    </source>
</evidence>
<dbReference type="Proteomes" id="UP000445000">
    <property type="component" value="Unassembled WGS sequence"/>
</dbReference>
<dbReference type="InterPro" id="IPR045257">
    <property type="entry name" value="E2/Pdx1"/>
</dbReference>
<protein>
    <recommendedName>
        <fullName evidence="3">Lipoyl-binding domain-containing protein</fullName>
    </recommendedName>
</protein>
<dbReference type="AlphaFoldDB" id="A0A829YMH7"/>
<evidence type="ECO:0000256" key="1">
    <source>
        <dbReference type="ARBA" id="ARBA00001938"/>
    </source>
</evidence>
<dbReference type="Pfam" id="PF00364">
    <property type="entry name" value="Biotin_lipoyl"/>
    <property type="match status" value="1"/>
</dbReference>
<comment type="caution">
    <text evidence="4">The sequence shown here is derived from an EMBL/GenBank/DDBJ whole genome shotgun (WGS) entry which is preliminary data.</text>
</comment>
<proteinExistence type="predicted"/>
<dbReference type="CDD" id="cd06849">
    <property type="entry name" value="lipoyl_domain"/>
    <property type="match status" value="1"/>
</dbReference>
<dbReference type="InterPro" id="IPR000089">
    <property type="entry name" value="Biotin_lipoyl"/>
</dbReference>
<dbReference type="PANTHER" id="PTHR23151:SF90">
    <property type="entry name" value="DIHYDROLIPOYLLYSINE-RESIDUE ACETYLTRANSFERASE COMPONENT OF PYRUVATE DEHYDROGENASE COMPLEX, MITOCHONDRIAL-RELATED"/>
    <property type="match status" value="1"/>
</dbReference>